<dbReference type="Pfam" id="PF02470">
    <property type="entry name" value="MlaD"/>
    <property type="match status" value="1"/>
</dbReference>
<dbReference type="Pfam" id="PF11887">
    <property type="entry name" value="Mce4_CUP1"/>
    <property type="match status" value="1"/>
</dbReference>
<evidence type="ECO:0000256" key="1">
    <source>
        <dbReference type="SAM" id="MobiDB-lite"/>
    </source>
</evidence>
<feature type="region of interest" description="Disordered" evidence="1">
    <location>
        <begin position="388"/>
        <end position="495"/>
    </location>
</feature>
<keyword evidence="5" id="KW-1185">Reference proteome</keyword>
<dbReference type="AlphaFoldDB" id="A0A502E9H5"/>
<gene>
    <name evidence="4" type="ORF">EAH80_17005</name>
</gene>
<feature type="compositionally biased region" description="Pro residues" evidence="1">
    <location>
        <begin position="420"/>
        <end position="432"/>
    </location>
</feature>
<feature type="domain" description="Mammalian cell entry C-terminal" evidence="3">
    <location>
        <begin position="121"/>
        <end position="305"/>
    </location>
</feature>
<dbReference type="InterPro" id="IPR052336">
    <property type="entry name" value="MlaD_Phospholipid_Transporter"/>
</dbReference>
<accession>A0A502E9H5</accession>
<proteinExistence type="predicted"/>
<dbReference type="InterPro" id="IPR024516">
    <property type="entry name" value="Mce_C"/>
</dbReference>
<evidence type="ECO:0000259" key="3">
    <source>
        <dbReference type="Pfam" id="PF11887"/>
    </source>
</evidence>
<evidence type="ECO:0000313" key="4">
    <source>
        <dbReference type="EMBL" id="TPG33091.1"/>
    </source>
</evidence>
<organism evidence="4 5">
    <name type="scientific">Mycolicibacterium hodleri</name>
    <dbReference type="NCBI Taxonomy" id="49897"/>
    <lineage>
        <taxon>Bacteria</taxon>
        <taxon>Bacillati</taxon>
        <taxon>Actinomycetota</taxon>
        <taxon>Actinomycetes</taxon>
        <taxon>Mycobacteriales</taxon>
        <taxon>Mycobacteriaceae</taxon>
        <taxon>Mycolicibacterium</taxon>
    </lineage>
</organism>
<feature type="compositionally biased region" description="Pro residues" evidence="1">
    <location>
        <begin position="451"/>
        <end position="463"/>
    </location>
</feature>
<reference evidence="4 5" key="1">
    <citation type="journal article" date="2019" name="Environ. Microbiol.">
        <title>Species interactions and distinct microbial communities in high Arctic permafrost affected cryosols are associated with the CH4 and CO2 gas fluxes.</title>
        <authorList>
            <person name="Altshuler I."/>
            <person name="Hamel J."/>
            <person name="Turney S."/>
            <person name="Magnuson E."/>
            <person name="Levesque R."/>
            <person name="Greer C."/>
            <person name="Whyte L.G."/>
        </authorList>
    </citation>
    <scope>NUCLEOTIDE SEQUENCE [LARGE SCALE GENOMIC DNA]</scope>
    <source>
        <strain evidence="4 5">S5.20</strain>
    </source>
</reference>
<feature type="compositionally biased region" description="Low complexity" evidence="1">
    <location>
        <begin position="464"/>
        <end position="475"/>
    </location>
</feature>
<feature type="compositionally biased region" description="Pro residues" evidence="1">
    <location>
        <begin position="476"/>
        <end position="487"/>
    </location>
</feature>
<dbReference type="InterPro" id="IPR003399">
    <property type="entry name" value="Mce/MlaD"/>
</dbReference>
<name>A0A502E9H5_9MYCO</name>
<evidence type="ECO:0000259" key="2">
    <source>
        <dbReference type="Pfam" id="PF02470"/>
    </source>
</evidence>
<dbReference type="InterPro" id="IPR005693">
    <property type="entry name" value="Mce"/>
</dbReference>
<dbReference type="PANTHER" id="PTHR33371:SF4">
    <property type="entry name" value="INTERMEMBRANE PHOSPHOLIPID TRANSPORT SYSTEM BINDING PROTEIN MLAD"/>
    <property type="match status" value="1"/>
</dbReference>
<dbReference type="RefSeq" id="WP_140693202.1">
    <property type="nucleotide sequence ID" value="NZ_RCZG01000006.1"/>
</dbReference>
<dbReference type="NCBIfam" id="TIGR00996">
    <property type="entry name" value="Mtu_fam_mce"/>
    <property type="match status" value="1"/>
</dbReference>
<protein>
    <submittedName>
        <fullName evidence="4">MCE family protein</fullName>
    </submittedName>
</protein>
<dbReference type="Proteomes" id="UP000320095">
    <property type="component" value="Unassembled WGS sequence"/>
</dbReference>
<dbReference type="GO" id="GO:0005576">
    <property type="term" value="C:extracellular region"/>
    <property type="evidence" value="ECO:0007669"/>
    <property type="project" value="TreeGrafter"/>
</dbReference>
<comment type="caution">
    <text evidence="4">The sequence shown here is derived from an EMBL/GenBank/DDBJ whole genome shotgun (WGS) entry which is preliminary data.</text>
</comment>
<dbReference type="EMBL" id="RCZG01000006">
    <property type="protein sequence ID" value="TPG33091.1"/>
    <property type="molecule type" value="Genomic_DNA"/>
</dbReference>
<evidence type="ECO:0000313" key="5">
    <source>
        <dbReference type="Proteomes" id="UP000320095"/>
    </source>
</evidence>
<sequence length="495" mass="51143">MMARNRKWLAPAVAAALVVALIGGGFLAVRALFFAPNTITAFFTTATAIYPGDDVKVSGVKVGTIEAIEPQGTQAKITMAVDRGISVPADARAVIVAQNLIAARYVQLTPAYRSSGPASGPKMADNAVIPLERTAIPVEWDEVKIQLDRLATDLGPTGDLSTSSVGRFIDSAASALDGNGDKLRQTLAQLSGVGRILANGSGNFVGVIKNLQVFVTALRGSNEQIVAFNNRLATLTSVLDGSKSDLDAALTDLSVAVDEVKRFVAGTRNQTAAQLEGLTKVTQVLVDRKEDFEQILHVTPNAFANAYNIYDPDTGAVRGAFAIPNLANPVQFICGSIGALQNATGAETAKLCNDYLGPGLRLPNLNYVPIPINPYLAKSASPDNIVYAEPRLAPGGEGSKPGPPEIPPSVSAYTGLDGDVPPPPGMGPPGVPLPVNDRLPAYPSPALYPGAPVPDGPPPPDQPGTPSLPGLLLPAEAPPPAPGPAPEAPVAEGTP</sequence>
<dbReference type="PANTHER" id="PTHR33371">
    <property type="entry name" value="INTERMEMBRANE PHOSPHOLIPID TRANSPORT SYSTEM BINDING PROTEIN MLAD-RELATED"/>
    <property type="match status" value="1"/>
</dbReference>
<feature type="domain" description="Mce/MlaD" evidence="2">
    <location>
        <begin position="36"/>
        <end position="110"/>
    </location>
</feature>
<dbReference type="OrthoDB" id="4516955at2"/>